<evidence type="ECO:0000313" key="1">
    <source>
        <dbReference type="EMBL" id="GCB29838.1"/>
    </source>
</evidence>
<protein>
    <submittedName>
        <fullName evidence="1">Uncharacterized protein</fullName>
    </submittedName>
</protein>
<proteinExistence type="predicted"/>
<dbReference type="Proteomes" id="UP000287361">
    <property type="component" value="Unassembled WGS sequence"/>
</dbReference>
<name>A0A401LE82_9FIRM</name>
<dbReference type="RefSeq" id="WP_243107989.1">
    <property type="nucleotide sequence ID" value="NZ_DAWBID010000149.1"/>
</dbReference>
<reference evidence="1 2" key="1">
    <citation type="submission" date="2018-10" db="EMBL/GenBank/DDBJ databases">
        <title>Draft Genome Sequence of Anaerotignum sp. KCTC 15736.</title>
        <authorList>
            <person name="Choi S.H."/>
            <person name="Kim J.S."/>
            <person name="Kang S.W."/>
            <person name="Lee J.S."/>
            <person name="Park S.H."/>
        </authorList>
    </citation>
    <scope>NUCLEOTIDE SEQUENCE [LARGE SCALE GENOMIC DNA]</scope>
    <source>
        <strain evidence="1 2">KCTC 15736</strain>
    </source>
</reference>
<evidence type="ECO:0000313" key="2">
    <source>
        <dbReference type="Proteomes" id="UP000287361"/>
    </source>
</evidence>
<accession>A0A401LE82</accession>
<keyword evidence="2" id="KW-1185">Reference proteome</keyword>
<dbReference type="EMBL" id="BHVZ01000004">
    <property type="protein sequence ID" value="GCB29838.1"/>
    <property type="molecule type" value="Genomic_DNA"/>
</dbReference>
<gene>
    <name evidence="1" type="ORF">KGMB03357_14990</name>
</gene>
<dbReference type="GeneID" id="86194504"/>
<sequence length="74" mass="8128">MRGIARKSAPINVIVHYPKAEEGKRELAERVASVHASLVNQHIKKLNCPSDQKVQLLDAVIKSTSIEKAGEQTP</sequence>
<organism evidence="1 2">
    <name type="scientific">Anaerotignum faecicola</name>
    <dbReference type="NCBI Taxonomy" id="2358141"/>
    <lineage>
        <taxon>Bacteria</taxon>
        <taxon>Bacillati</taxon>
        <taxon>Bacillota</taxon>
        <taxon>Clostridia</taxon>
        <taxon>Lachnospirales</taxon>
        <taxon>Anaerotignaceae</taxon>
        <taxon>Anaerotignum</taxon>
    </lineage>
</organism>
<comment type="caution">
    <text evidence="1">The sequence shown here is derived from an EMBL/GenBank/DDBJ whole genome shotgun (WGS) entry which is preliminary data.</text>
</comment>
<dbReference type="AlphaFoldDB" id="A0A401LE82"/>